<name>A0A087SA11_AUXPR</name>
<dbReference type="Proteomes" id="UP000028924">
    <property type="component" value="Unassembled WGS sequence"/>
</dbReference>
<gene>
    <name evidence="2" type="ORF">F751_4209</name>
</gene>
<dbReference type="AlphaFoldDB" id="A0A087SA11"/>
<feature type="compositionally biased region" description="Basic and acidic residues" evidence="1">
    <location>
        <begin position="164"/>
        <end position="177"/>
    </location>
</feature>
<feature type="region of interest" description="Disordered" evidence="1">
    <location>
        <begin position="164"/>
        <end position="197"/>
    </location>
</feature>
<dbReference type="EMBL" id="KL662078">
    <property type="protein sequence ID" value="KFM22565.1"/>
    <property type="molecule type" value="Genomic_DNA"/>
</dbReference>
<proteinExistence type="predicted"/>
<reference evidence="2 3" key="1">
    <citation type="journal article" date="2014" name="BMC Genomics">
        <title>Oil accumulation mechanisms of the oleaginous microalga Chlorella protothecoides revealed through its genome, transcriptomes, and proteomes.</title>
        <authorList>
            <person name="Gao C."/>
            <person name="Wang Y."/>
            <person name="Shen Y."/>
            <person name="Yan D."/>
            <person name="He X."/>
            <person name="Dai J."/>
            <person name="Wu Q."/>
        </authorList>
    </citation>
    <scope>NUCLEOTIDE SEQUENCE [LARGE SCALE GENOMIC DNA]</scope>
    <source>
        <strain evidence="2 3">0710</strain>
    </source>
</reference>
<keyword evidence="3" id="KW-1185">Reference proteome</keyword>
<protein>
    <submittedName>
        <fullName evidence="2">Uncharacterized protein</fullName>
    </submittedName>
</protein>
<evidence type="ECO:0000313" key="2">
    <source>
        <dbReference type="EMBL" id="KFM22565.1"/>
    </source>
</evidence>
<dbReference type="GeneID" id="23615600"/>
<evidence type="ECO:0000313" key="3">
    <source>
        <dbReference type="Proteomes" id="UP000028924"/>
    </source>
</evidence>
<evidence type="ECO:0000256" key="1">
    <source>
        <dbReference type="SAM" id="MobiDB-lite"/>
    </source>
</evidence>
<accession>A0A087SA11</accession>
<dbReference type="RefSeq" id="XP_011395421.1">
    <property type="nucleotide sequence ID" value="XM_011397119.1"/>
</dbReference>
<sequence>MSDMLLLFGPVLQQQQAPPMLTGREKGARRGAQCVHVACVKAKGDVDHPHVFYSKEHLIEGHPPCGMAHTNNWSPGPPCSPPRRRQARPPSRTIPASHTVCVMVTRQRPLAVGCASRSTSRPLPEQEMMSPALSSTLGLATGRQFTRTEPWRTRSAALERLRRRPADRMESRRREASTLDTSLIRGGGSARSARSVRERVTGTLRTWGVLRGGEGVRRGRRA</sequence>
<dbReference type="KEGG" id="apro:F751_4209"/>
<organism evidence="2 3">
    <name type="scientific">Auxenochlorella protothecoides</name>
    <name type="common">Green microalga</name>
    <name type="synonym">Chlorella protothecoides</name>
    <dbReference type="NCBI Taxonomy" id="3075"/>
    <lineage>
        <taxon>Eukaryota</taxon>
        <taxon>Viridiplantae</taxon>
        <taxon>Chlorophyta</taxon>
        <taxon>core chlorophytes</taxon>
        <taxon>Trebouxiophyceae</taxon>
        <taxon>Chlorellales</taxon>
        <taxon>Chlorellaceae</taxon>
        <taxon>Auxenochlorella</taxon>
    </lineage>
</organism>